<evidence type="ECO:0000256" key="1">
    <source>
        <dbReference type="SAM" id="MobiDB-lite"/>
    </source>
</evidence>
<evidence type="ECO:0000313" key="2">
    <source>
        <dbReference type="EMBL" id="MPM27903.1"/>
    </source>
</evidence>
<comment type="caution">
    <text evidence="2">The sequence shown here is derived from an EMBL/GenBank/DDBJ whole genome shotgun (WGS) entry which is preliminary data.</text>
</comment>
<protein>
    <submittedName>
        <fullName evidence="2">Uncharacterized protein</fullName>
    </submittedName>
</protein>
<feature type="compositionally biased region" description="Basic and acidic residues" evidence="1">
    <location>
        <begin position="1"/>
        <end position="16"/>
    </location>
</feature>
<accession>A0A644YN14</accession>
<proteinExistence type="predicted"/>
<organism evidence="2">
    <name type="scientific">bioreactor metagenome</name>
    <dbReference type="NCBI Taxonomy" id="1076179"/>
    <lineage>
        <taxon>unclassified sequences</taxon>
        <taxon>metagenomes</taxon>
        <taxon>ecological metagenomes</taxon>
    </lineage>
</organism>
<sequence>MEQKKAQDHQETGEYRKRGRNPGPLDAHGRKAPFAENQHIIQPDVDDAGDHVDRRHHQRFAPPGEKSEKRRAHAL</sequence>
<dbReference type="AlphaFoldDB" id="A0A644YN14"/>
<dbReference type="EMBL" id="VSSQ01005113">
    <property type="protein sequence ID" value="MPM27903.1"/>
    <property type="molecule type" value="Genomic_DNA"/>
</dbReference>
<feature type="region of interest" description="Disordered" evidence="1">
    <location>
        <begin position="1"/>
        <end position="75"/>
    </location>
</feature>
<gene>
    <name evidence="2" type="ORF">SDC9_74418</name>
</gene>
<name>A0A644YN14_9ZZZZ</name>
<reference evidence="2" key="1">
    <citation type="submission" date="2019-08" db="EMBL/GenBank/DDBJ databases">
        <authorList>
            <person name="Kucharzyk K."/>
            <person name="Murdoch R.W."/>
            <person name="Higgins S."/>
            <person name="Loffler F."/>
        </authorList>
    </citation>
    <scope>NUCLEOTIDE SEQUENCE</scope>
</reference>